<proteinExistence type="predicted"/>
<evidence type="ECO:0000313" key="2">
    <source>
        <dbReference type="EMBL" id="KAF7634156.1"/>
    </source>
</evidence>
<reference evidence="2" key="1">
    <citation type="journal article" date="2020" name="Ecol. Evol.">
        <title>Genome structure and content of the rice root-knot nematode (Meloidogyne graminicola).</title>
        <authorList>
            <person name="Phan N.T."/>
            <person name="Danchin E.G.J."/>
            <person name="Klopp C."/>
            <person name="Perfus-Barbeoch L."/>
            <person name="Kozlowski D.K."/>
            <person name="Koutsovoulos G.D."/>
            <person name="Lopez-Roques C."/>
            <person name="Bouchez O."/>
            <person name="Zahm M."/>
            <person name="Besnard G."/>
            <person name="Bellafiore S."/>
        </authorList>
    </citation>
    <scope>NUCLEOTIDE SEQUENCE</scope>
    <source>
        <strain evidence="2">VN-18</strain>
    </source>
</reference>
<comment type="caution">
    <text evidence="2">The sequence shown here is derived from an EMBL/GenBank/DDBJ whole genome shotgun (WGS) entry which is preliminary data.</text>
</comment>
<organism evidence="2 3">
    <name type="scientific">Meloidogyne graminicola</name>
    <dbReference type="NCBI Taxonomy" id="189291"/>
    <lineage>
        <taxon>Eukaryota</taxon>
        <taxon>Metazoa</taxon>
        <taxon>Ecdysozoa</taxon>
        <taxon>Nematoda</taxon>
        <taxon>Chromadorea</taxon>
        <taxon>Rhabditida</taxon>
        <taxon>Tylenchina</taxon>
        <taxon>Tylenchomorpha</taxon>
        <taxon>Tylenchoidea</taxon>
        <taxon>Meloidogynidae</taxon>
        <taxon>Meloidogyninae</taxon>
        <taxon>Meloidogyne</taxon>
    </lineage>
</organism>
<protein>
    <submittedName>
        <fullName evidence="2">Uncharacterized protein</fullName>
    </submittedName>
</protein>
<dbReference type="InterPro" id="IPR039260">
    <property type="entry name" value="Cpg-3"/>
</dbReference>
<evidence type="ECO:0000256" key="1">
    <source>
        <dbReference type="SAM" id="SignalP"/>
    </source>
</evidence>
<gene>
    <name evidence="2" type="ORF">Mgra_00006454</name>
</gene>
<feature type="chain" id="PRO_5035744266" evidence="1">
    <location>
        <begin position="27"/>
        <end position="174"/>
    </location>
</feature>
<dbReference type="AlphaFoldDB" id="A0A8S9ZM29"/>
<keyword evidence="3" id="KW-1185">Reference proteome</keyword>
<dbReference type="PANTHER" id="PTHR37973">
    <property type="entry name" value="CHONDROITIN PROTEOGLYCAN 3"/>
    <property type="match status" value="1"/>
</dbReference>
<dbReference type="Proteomes" id="UP000605970">
    <property type="component" value="Unassembled WGS sequence"/>
</dbReference>
<sequence length="174" mass="19316">MFYSSKLIIPLFIFTLLIILSNFANAAVTEIIVENSPYETWLEDEVEFFRDDDNSGNNSTKAVSKCLIHAKCYSDSDCGLKGRCVGGTKVAKCDCTPCRTGLICKPEDPKACGGLQHACNEKIKICQCEQAWKKAGYPTIYKARTEFCGHKACSWNNDSCFGLPCKSGNCRCRH</sequence>
<dbReference type="PANTHER" id="PTHR37973:SF1">
    <property type="entry name" value="DICKKOPF_N DOMAIN-CONTAINING PROTEIN"/>
    <property type="match status" value="1"/>
</dbReference>
<accession>A0A8S9ZM29</accession>
<dbReference type="EMBL" id="JABEBT010000063">
    <property type="protein sequence ID" value="KAF7634156.1"/>
    <property type="molecule type" value="Genomic_DNA"/>
</dbReference>
<keyword evidence="1" id="KW-0732">Signal</keyword>
<name>A0A8S9ZM29_9BILA</name>
<evidence type="ECO:0000313" key="3">
    <source>
        <dbReference type="Proteomes" id="UP000605970"/>
    </source>
</evidence>
<feature type="signal peptide" evidence="1">
    <location>
        <begin position="1"/>
        <end position="26"/>
    </location>
</feature>
<dbReference type="OrthoDB" id="5822889at2759"/>